<sequence>MSTIHDLPLEMLEEILIAIDELATLKVAVLSYRPFYNIYKGRKHVIHPRVLRNSLGGDDVIASYLRTIYIETFLHNYSQRNPAYRAHPAQFIQDIQLLREDTTNTPTASEYAICVKRTRVFQQLEVLYSRSEKDRLTDKTSRLSPGESKRFRTALHRLWLLGLYTRSDSVVQTLCMTAATRVPLFYDGYTAQDVYDIHCVLDWLEELVIQCLPVELRNEFHVPLRLICLSVGPLTVLKAYLEPRKARARLQNSDTWRRNSHDAWKEDLLPVFKAHRLLSLTENVVKIPREIKPIVVLPDVSNLQCWLPTCGAQSGVRFWNEYNWNYAPRKLRLETLGGWLKGPFDTNKRERSLLQHFLGAPDEHPRGSAARRKHRTLIEDALEPAPDMTLERVLHALCDLPAIVQHFPLQLQTHLQQCQFYGVTSKDLLCETCLYDMIDARLWVWWVAVNNEAAQENGDSEDCWYGFDCRLQDLKPDHAYRYRHACFDTQAERQAAQEERLLAAEEEETEILCGEAALPIVDGMSMDVDDTSPAPPPAAAPSTPTPAQSAQQSMTAPTFPLVA</sequence>
<dbReference type="OrthoDB" id="2745518at2759"/>
<reference evidence="2 3" key="1">
    <citation type="journal article" date="2016" name="Mol. Biol. Evol.">
        <title>Comparative Genomics of Early-Diverging Mushroom-Forming Fungi Provides Insights into the Origins of Lignocellulose Decay Capabilities.</title>
        <authorList>
            <person name="Nagy L.G."/>
            <person name="Riley R."/>
            <person name="Tritt A."/>
            <person name="Adam C."/>
            <person name="Daum C."/>
            <person name="Floudas D."/>
            <person name="Sun H."/>
            <person name="Yadav J.S."/>
            <person name="Pangilinan J."/>
            <person name="Larsson K.H."/>
            <person name="Matsuura K."/>
            <person name="Barry K."/>
            <person name="Labutti K."/>
            <person name="Kuo R."/>
            <person name="Ohm R.A."/>
            <person name="Bhattacharya S.S."/>
            <person name="Shirouzu T."/>
            <person name="Yoshinaga Y."/>
            <person name="Martin F.M."/>
            <person name="Grigoriev I.V."/>
            <person name="Hibbett D.S."/>
        </authorList>
    </citation>
    <scope>NUCLEOTIDE SEQUENCE [LARGE SCALE GENOMIC DNA]</scope>
    <source>
        <strain evidence="2 3">HHB12029</strain>
    </source>
</reference>
<feature type="compositionally biased region" description="Low complexity" evidence="1">
    <location>
        <begin position="540"/>
        <end position="553"/>
    </location>
</feature>
<dbReference type="AlphaFoldDB" id="A0A165I8M1"/>
<organism evidence="2 3">
    <name type="scientific">Exidia glandulosa HHB12029</name>
    <dbReference type="NCBI Taxonomy" id="1314781"/>
    <lineage>
        <taxon>Eukaryota</taxon>
        <taxon>Fungi</taxon>
        <taxon>Dikarya</taxon>
        <taxon>Basidiomycota</taxon>
        <taxon>Agaricomycotina</taxon>
        <taxon>Agaricomycetes</taxon>
        <taxon>Auriculariales</taxon>
        <taxon>Exidiaceae</taxon>
        <taxon>Exidia</taxon>
    </lineage>
</organism>
<protein>
    <submittedName>
        <fullName evidence="2">Uncharacterized protein</fullName>
    </submittedName>
</protein>
<feature type="region of interest" description="Disordered" evidence="1">
    <location>
        <begin position="524"/>
        <end position="563"/>
    </location>
</feature>
<dbReference type="STRING" id="1314781.A0A165I8M1"/>
<proteinExistence type="predicted"/>
<gene>
    <name evidence="2" type="ORF">EXIGLDRAFT_749316</name>
</gene>
<evidence type="ECO:0000256" key="1">
    <source>
        <dbReference type="SAM" id="MobiDB-lite"/>
    </source>
</evidence>
<evidence type="ECO:0000313" key="3">
    <source>
        <dbReference type="Proteomes" id="UP000077266"/>
    </source>
</evidence>
<evidence type="ECO:0000313" key="2">
    <source>
        <dbReference type="EMBL" id="KZV93054.1"/>
    </source>
</evidence>
<dbReference type="EMBL" id="KV425996">
    <property type="protein sequence ID" value="KZV93054.1"/>
    <property type="molecule type" value="Genomic_DNA"/>
</dbReference>
<accession>A0A165I8M1</accession>
<name>A0A165I8M1_EXIGL</name>
<dbReference type="InParanoid" id="A0A165I8M1"/>
<dbReference type="Proteomes" id="UP000077266">
    <property type="component" value="Unassembled WGS sequence"/>
</dbReference>
<keyword evidence="3" id="KW-1185">Reference proteome</keyword>